<dbReference type="Pfam" id="PF13586">
    <property type="entry name" value="DDE_Tnp_1_2"/>
    <property type="match status" value="1"/>
</dbReference>
<gene>
    <name evidence="2" type="ORF">B0W44_00995</name>
</gene>
<name>A0A1U9K3G6_9BACL</name>
<sequence length="71" mass="8146">MAASERNAIEGKLGEGERQYGLRLIQARLQQTSETVIALQFLVMNLEHGLRVLFYPFFGWLVRTLNRPIAI</sequence>
<dbReference type="OrthoDB" id="9770860at2"/>
<proteinExistence type="predicted"/>
<protein>
    <recommendedName>
        <fullName evidence="1">Transposase DDE domain-containing protein</fullName>
    </recommendedName>
</protein>
<reference evidence="2 3" key="1">
    <citation type="journal article" date="2015" name="Int. J. Syst. Evol. Microbiol.">
        <title>Novibacillus thermophilus gen. nov., sp. nov., a Gram-staining-negative and moderately thermophilic member of the family Thermoactinomycetaceae.</title>
        <authorList>
            <person name="Yang G."/>
            <person name="Chen J."/>
            <person name="Zhou S."/>
        </authorList>
    </citation>
    <scope>NUCLEOTIDE SEQUENCE [LARGE SCALE GENOMIC DNA]</scope>
    <source>
        <strain evidence="2 3">SG-1</strain>
    </source>
</reference>
<dbReference type="InterPro" id="IPR025668">
    <property type="entry name" value="Tnp_DDE_dom"/>
</dbReference>
<dbReference type="STRING" id="1471761.B0W44_00995"/>
<feature type="domain" description="Transposase DDE" evidence="1">
    <location>
        <begin position="4"/>
        <end position="47"/>
    </location>
</feature>
<evidence type="ECO:0000313" key="2">
    <source>
        <dbReference type="EMBL" id="AQS54577.1"/>
    </source>
</evidence>
<evidence type="ECO:0000259" key="1">
    <source>
        <dbReference type="Pfam" id="PF13586"/>
    </source>
</evidence>
<dbReference type="Proteomes" id="UP000188603">
    <property type="component" value="Chromosome"/>
</dbReference>
<accession>A0A1U9K3G6</accession>
<organism evidence="2 3">
    <name type="scientific">Novibacillus thermophilus</name>
    <dbReference type="NCBI Taxonomy" id="1471761"/>
    <lineage>
        <taxon>Bacteria</taxon>
        <taxon>Bacillati</taxon>
        <taxon>Bacillota</taxon>
        <taxon>Bacilli</taxon>
        <taxon>Bacillales</taxon>
        <taxon>Thermoactinomycetaceae</taxon>
        <taxon>Novibacillus</taxon>
    </lineage>
</organism>
<keyword evidence="3" id="KW-1185">Reference proteome</keyword>
<dbReference type="KEGG" id="ntr:B0W44_00995"/>
<evidence type="ECO:0000313" key="3">
    <source>
        <dbReference type="Proteomes" id="UP000188603"/>
    </source>
</evidence>
<dbReference type="EMBL" id="CP019699">
    <property type="protein sequence ID" value="AQS54577.1"/>
    <property type="molecule type" value="Genomic_DNA"/>
</dbReference>
<dbReference type="AlphaFoldDB" id="A0A1U9K3G6"/>